<name>A0A6M8HFD2_9PROT</name>
<feature type="transmembrane region" description="Helical" evidence="11">
    <location>
        <begin position="64"/>
        <end position="85"/>
    </location>
</feature>
<keyword evidence="5" id="KW-0997">Cell inner membrane</keyword>
<keyword evidence="4" id="KW-1003">Cell membrane</keyword>
<feature type="transmembrane region" description="Helical" evidence="11">
    <location>
        <begin position="146"/>
        <end position="164"/>
    </location>
</feature>
<dbReference type="EMBL" id="CP053708">
    <property type="protein sequence ID" value="QKE89010.1"/>
    <property type="molecule type" value="Genomic_DNA"/>
</dbReference>
<feature type="transmembrane region" description="Helical" evidence="11">
    <location>
        <begin position="190"/>
        <end position="208"/>
    </location>
</feature>
<comment type="subunit">
    <text evidence="2">The complex is composed of two ATP-binding proteins (LsrA), two transmembrane proteins (LsrC and LsrD) and a solute-binding protein (LsrB).</text>
</comment>
<keyword evidence="13" id="KW-1185">Reference proteome</keyword>
<feature type="transmembrane region" description="Helical" evidence="11">
    <location>
        <begin position="295"/>
        <end position="314"/>
    </location>
</feature>
<feature type="transmembrane region" description="Helical" evidence="11">
    <location>
        <begin position="92"/>
        <end position="110"/>
    </location>
</feature>
<evidence type="ECO:0000256" key="5">
    <source>
        <dbReference type="ARBA" id="ARBA00022519"/>
    </source>
</evidence>
<feature type="transmembrane region" description="Helical" evidence="11">
    <location>
        <begin position="320"/>
        <end position="338"/>
    </location>
</feature>
<evidence type="ECO:0000256" key="2">
    <source>
        <dbReference type="ARBA" id="ARBA00011262"/>
    </source>
</evidence>
<dbReference type="PANTHER" id="PTHR32196:SF29">
    <property type="entry name" value="AUTOINDUCER 2 IMPORT SYSTEM PERMEASE PROTEIN LSRC"/>
    <property type="match status" value="1"/>
</dbReference>
<protein>
    <recommendedName>
        <fullName evidence="10">Autoinducer 2 import system permease protein LsrC</fullName>
    </recommendedName>
</protein>
<dbReference type="RefSeq" id="WP_171836737.1">
    <property type="nucleotide sequence ID" value="NZ_CP053708.1"/>
</dbReference>
<dbReference type="AlphaFoldDB" id="A0A6M8HFD2"/>
<proteinExistence type="predicted"/>
<evidence type="ECO:0000256" key="1">
    <source>
        <dbReference type="ARBA" id="ARBA00004651"/>
    </source>
</evidence>
<feature type="transmembrane region" description="Helical" evidence="11">
    <location>
        <begin position="116"/>
        <end position="139"/>
    </location>
</feature>
<dbReference type="Pfam" id="PF02653">
    <property type="entry name" value="BPD_transp_2"/>
    <property type="match status" value="1"/>
</dbReference>
<evidence type="ECO:0000256" key="11">
    <source>
        <dbReference type="SAM" id="Phobius"/>
    </source>
</evidence>
<feature type="transmembrane region" description="Helical" evidence="11">
    <location>
        <begin position="38"/>
        <end position="58"/>
    </location>
</feature>
<accession>A0A6M8HFD2</accession>
<evidence type="ECO:0000313" key="12">
    <source>
        <dbReference type="EMBL" id="QKE89010.1"/>
    </source>
</evidence>
<evidence type="ECO:0000256" key="3">
    <source>
        <dbReference type="ARBA" id="ARBA00022448"/>
    </source>
</evidence>
<comment type="subcellular location">
    <subcellularLocation>
        <location evidence="1">Cell membrane</location>
        <topology evidence="1">Multi-pass membrane protein</topology>
    </subcellularLocation>
</comment>
<evidence type="ECO:0000256" key="6">
    <source>
        <dbReference type="ARBA" id="ARBA00022692"/>
    </source>
</evidence>
<keyword evidence="3" id="KW-0813">Transport</keyword>
<dbReference type="GO" id="GO:0022857">
    <property type="term" value="F:transmembrane transporter activity"/>
    <property type="evidence" value="ECO:0007669"/>
    <property type="project" value="InterPro"/>
</dbReference>
<evidence type="ECO:0000256" key="9">
    <source>
        <dbReference type="ARBA" id="ARBA00025439"/>
    </source>
</evidence>
<keyword evidence="8 11" id="KW-0472">Membrane</keyword>
<gene>
    <name evidence="12" type="ORF">HN018_02165</name>
</gene>
<evidence type="ECO:0000256" key="4">
    <source>
        <dbReference type="ARBA" id="ARBA00022475"/>
    </source>
</evidence>
<comment type="function">
    <text evidence="9">Part of the ABC transporter complex LsrABCD involved in autoinducer 2 (AI-2) import. Probably responsible for the translocation of the substrate across the membrane.</text>
</comment>
<sequence length="343" mass="34616">MNAPLLSQSVTQPGALQGVPVVQRSRVAASAGRDVRSIALAAVTIATVLLVGAFNHGFMSLQNLHFMLLNCVVLSLLALGQTLVIATRGIDLSVAPVLGLTAMVTGLMAQGGGLPLAGAFGIALAIGLVLGTINGLLVAKLAIPPIITTLGTYSLYSGLIFLYSNGTQVDSVPHAYATLGNGVVSDVLPLPIPVLVLAVVLLLVWFVLGHTRFGRAILAIGNNQAAAYNAGIPVTATQVGAYTASGVLAALAGLMFLSYTGSATVTTGTGDHMELQSIAVALIGGTAIAGGRGNALGAVLGALFLSVILTALVFVHVPPIWYSAGEGLMILVAVTAGAKRVAR</sequence>
<keyword evidence="7 11" id="KW-1133">Transmembrane helix</keyword>
<dbReference type="InterPro" id="IPR001851">
    <property type="entry name" value="ABC_transp_permease"/>
</dbReference>
<dbReference type="PANTHER" id="PTHR32196">
    <property type="entry name" value="ABC TRANSPORTER PERMEASE PROTEIN YPHD-RELATED-RELATED"/>
    <property type="match status" value="1"/>
</dbReference>
<dbReference type="KEGG" id="lck:HN018_02165"/>
<organism evidence="12 13">
    <name type="scientific">Lichenicola cladoniae</name>
    <dbReference type="NCBI Taxonomy" id="1484109"/>
    <lineage>
        <taxon>Bacteria</taxon>
        <taxon>Pseudomonadati</taxon>
        <taxon>Pseudomonadota</taxon>
        <taxon>Alphaproteobacteria</taxon>
        <taxon>Acetobacterales</taxon>
        <taxon>Acetobacteraceae</taxon>
        <taxon>Lichenicola</taxon>
    </lineage>
</organism>
<dbReference type="GO" id="GO:0005886">
    <property type="term" value="C:plasma membrane"/>
    <property type="evidence" value="ECO:0007669"/>
    <property type="project" value="UniProtKB-SubCell"/>
</dbReference>
<evidence type="ECO:0000313" key="13">
    <source>
        <dbReference type="Proteomes" id="UP000500767"/>
    </source>
</evidence>
<dbReference type="Proteomes" id="UP000500767">
    <property type="component" value="Chromosome"/>
</dbReference>
<keyword evidence="6 11" id="KW-0812">Transmembrane</keyword>
<evidence type="ECO:0000256" key="8">
    <source>
        <dbReference type="ARBA" id="ARBA00023136"/>
    </source>
</evidence>
<evidence type="ECO:0000256" key="7">
    <source>
        <dbReference type="ARBA" id="ARBA00022989"/>
    </source>
</evidence>
<dbReference type="CDD" id="cd06579">
    <property type="entry name" value="TM_PBP1_transp_AraH_like"/>
    <property type="match status" value="1"/>
</dbReference>
<evidence type="ECO:0000256" key="10">
    <source>
        <dbReference type="ARBA" id="ARBA00039382"/>
    </source>
</evidence>
<reference evidence="12 13" key="1">
    <citation type="journal article" date="2014" name="World J. Microbiol. Biotechnol.">
        <title>Biodiversity and physiological characteristics of Antarctic and Arctic lichens-associated bacteria.</title>
        <authorList>
            <person name="Lee Y.M."/>
            <person name="Kim E.H."/>
            <person name="Lee H.K."/>
            <person name="Hong S.G."/>
        </authorList>
    </citation>
    <scope>NUCLEOTIDE SEQUENCE [LARGE SCALE GENOMIC DNA]</scope>
    <source>
        <strain evidence="12 13">PAMC 26569</strain>
    </source>
</reference>